<dbReference type="EMBL" id="CP104213">
    <property type="protein sequence ID" value="UWX63920.1"/>
    <property type="molecule type" value="Genomic_DNA"/>
</dbReference>
<feature type="domain" description="Methyltransferase" evidence="3">
    <location>
        <begin position="45"/>
        <end position="133"/>
    </location>
</feature>
<evidence type="ECO:0000256" key="2">
    <source>
        <dbReference type="ARBA" id="ARBA00022679"/>
    </source>
</evidence>
<dbReference type="PANTHER" id="PTHR43861">
    <property type="entry name" value="TRANS-ACONITATE 2-METHYLTRANSFERASE-RELATED"/>
    <property type="match status" value="1"/>
</dbReference>
<dbReference type="GO" id="GO:0008168">
    <property type="term" value="F:methyltransferase activity"/>
    <property type="evidence" value="ECO:0007669"/>
    <property type="project" value="UniProtKB-KW"/>
</dbReference>
<protein>
    <submittedName>
        <fullName evidence="4">Methyltransferase domain-containing protein</fullName>
    </submittedName>
</protein>
<evidence type="ECO:0000313" key="4">
    <source>
        <dbReference type="EMBL" id="UWX63920.1"/>
    </source>
</evidence>
<dbReference type="GO" id="GO:0032259">
    <property type="term" value="P:methylation"/>
    <property type="evidence" value="ECO:0007669"/>
    <property type="project" value="UniProtKB-KW"/>
</dbReference>
<dbReference type="CDD" id="cd02440">
    <property type="entry name" value="AdoMet_MTases"/>
    <property type="match status" value="1"/>
</dbReference>
<gene>
    <name evidence="4" type="ORF">N0D28_14545</name>
</gene>
<sequence length="203" mass="22691">MCIPPSPEASYYDQHAETFEDQTLHLDMEGLYAPFLSRLPSSASILDAGCGPGRDALAFGQRGYSVDAFDASHEMARRASLRLGQYVPQARFQDLEGEAKYDGIWACASLLHVPRPELPGVFQRIERALKPTGVLYASFKYGQGEMLRGTRRFTDLNETLLEAVVRGTATLRLSQSWITADIRPGRKEERWLNALVVKTLLVK</sequence>
<evidence type="ECO:0000313" key="5">
    <source>
        <dbReference type="Proteomes" id="UP001060261"/>
    </source>
</evidence>
<dbReference type="SUPFAM" id="SSF53335">
    <property type="entry name" value="S-adenosyl-L-methionine-dependent methyltransferases"/>
    <property type="match status" value="1"/>
</dbReference>
<dbReference type="Pfam" id="PF13649">
    <property type="entry name" value="Methyltransf_25"/>
    <property type="match status" value="1"/>
</dbReference>
<evidence type="ECO:0000259" key="3">
    <source>
        <dbReference type="Pfam" id="PF13649"/>
    </source>
</evidence>
<evidence type="ECO:0000256" key="1">
    <source>
        <dbReference type="ARBA" id="ARBA00022603"/>
    </source>
</evidence>
<dbReference type="Proteomes" id="UP001060261">
    <property type="component" value="Chromosome"/>
</dbReference>
<keyword evidence="5" id="KW-1185">Reference proteome</keyword>
<name>A0ABY5YFQ9_9DEIO</name>
<proteinExistence type="predicted"/>
<dbReference type="InterPro" id="IPR029063">
    <property type="entry name" value="SAM-dependent_MTases_sf"/>
</dbReference>
<dbReference type="RefSeq" id="WP_260560199.1">
    <property type="nucleotide sequence ID" value="NZ_BAABEC010000122.1"/>
</dbReference>
<dbReference type="InterPro" id="IPR041698">
    <property type="entry name" value="Methyltransf_25"/>
</dbReference>
<keyword evidence="1 4" id="KW-0489">Methyltransferase</keyword>
<keyword evidence="2" id="KW-0808">Transferase</keyword>
<dbReference type="PANTHER" id="PTHR43861:SF1">
    <property type="entry name" value="TRANS-ACONITATE 2-METHYLTRANSFERASE"/>
    <property type="match status" value="1"/>
</dbReference>
<reference evidence="4" key="1">
    <citation type="submission" date="2022-09" db="EMBL/GenBank/DDBJ databases">
        <title>genome sequence of Deinococcus rubellus.</title>
        <authorList>
            <person name="Srinivasan S."/>
        </authorList>
    </citation>
    <scope>NUCLEOTIDE SEQUENCE</scope>
    <source>
        <strain evidence="4">Ant6</strain>
    </source>
</reference>
<dbReference type="Gene3D" id="3.40.50.150">
    <property type="entry name" value="Vaccinia Virus protein VP39"/>
    <property type="match status" value="1"/>
</dbReference>
<organism evidence="4 5">
    <name type="scientific">Deinococcus rubellus</name>
    <dbReference type="NCBI Taxonomy" id="1889240"/>
    <lineage>
        <taxon>Bacteria</taxon>
        <taxon>Thermotogati</taxon>
        <taxon>Deinococcota</taxon>
        <taxon>Deinococci</taxon>
        <taxon>Deinococcales</taxon>
        <taxon>Deinococcaceae</taxon>
        <taxon>Deinococcus</taxon>
    </lineage>
</organism>
<accession>A0ABY5YFQ9</accession>